<dbReference type="EC" id="2.1.1.-" evidence="4"/>
<evidence type="ECO:0000256" key="2">
    <source>
        <dbReference type="ARBA" id="ARBA00022603"/>
    </source>
</evidence>
<dbReference type="Pfam" id="PF04072">
    <property type="entry name" value="LCM"/>
    <property type="match status" value="1"/>
</dbReference>
<dbReference type="RefSeq" id="WP_190418822.1">
    <property type="nucleotide sequence ID" value="NZ_JAMPKK010000005.1"/>
</dbReference>
<keyword evidence="4" id="KW-0949">S-adenosyl-L-methionine</keyword>
<dbReference type="Proteomes" id="UP001442494">
    <property type="component" value="Unassembled WGS sequence"/>
</dbReference>
<evidence type="ECO:0000256" key="1">
    <source>
        <dbReference type="ARBA" id="ARBA00008138"/>
    </source>
</evidence>
<gene>
    <name evidence="5" type="ORF">NDI37_03585</name>
</gene>
<evidence type="ECO:0000313" key="5">
    <source>
        <dbReference type="EMBL" id="MEP0863546.1"/>
    </source>
</evidence>
<comment type="function">
    <text evidence="4">Exhibits S-adenosyl-L-methionine-dependent methyltransferase activity.</text>
</comment>
<dbReference type="PANTHER" id="PTHR43619">
    <property type="entry name" value="S-ADENOSYL-L-METHIONINE-DEPENDENT METHYLTRANSFERASE YKTD-RELATED"/>
    <property type="match status" value="1"/>
</dbReference>
<proteinExistence type="inferred from homology"/>
<dbReference type="InterPro" id="IPR029063">
    <property type="entry name" value="SAM-dependent_MTases_sf"/>
</dbReference>
<keyword evidence="6" id="KW-1185">Reference proteome</keyword>
<dbReference type="GO" id="GO:0008168">
    <property type="term" value="F:methyltransferase activity"/>
    <property type="evidence" value="ECO:0007669"/>
    <property type="project" value="UniProtKB-KW"/>
</dbReference>
<dbReference type="SUPFAM" id="SSF53335">
    <property type="entry name" value="S-adenosyl-L-methionine-dependent methyltransferases"/>
    <property type="match status" value="1"/>
</dbReference>
<comment type="caution">
    <text evidence="5">The sequence shown here is derived from an EMBL/GenBank/DDBJ whole genome shotgun (WGS) entry which is preliminary data.</text>
</comment>
<dbReference type="GO" id="GO:0032259">
    <property type="term" value="P:methylation"/>
    <property type="evidence" value="ECO:0007669"/>
    <property type="project" value="UniProtKB-KW"/>
</dbReference>
<dbReference type="PANTHER" id="PTHR43619:SF2">
    <property type="entry name" value="S-ADENOSYL-L-METHIONINE-DEPENDENT METHYLTRANSFERASES SUPERFAMILY PROTEIN"/>
    <property type="match status" value="1"/>
</dbReference>
<reference evidence="5 6" key="1">
    <citation type="submission" date="2022-04" db="EMBL/GenBank/DDBJ databases">
        <title>Positive selection, recombination, and allopatry shape intraspecific diversity of widespread and dominant cyanobacteria.</title>
        <authorList>
            <person name="Wei J."/>
            <person name="Shu W."/>
            <person name="Hu C."/>
        </authorList>
    </citation>
    <scope>NUCLEOTIDE SEQUENCE [LARGE SCALE GENOMIC DNA]</scope>
    <source>
        <strain evidence="5 6">GB2-A5</strain>
    </source>
</reference>
<evidence type="ECO:0000256" key="4">
    <source>
        <dbReference type="RuleBase" id="RU362030"/>
    </source>
</evidence>
<dbReference type="NCBIfam" id="TIGR00027">
    <property type="entry name" value="mthyl_TIGR00027"/>
    <property type="match status" value="1"/>
</dbReference>
<keyword evidence="2 4" id="KW-0489">Methyltransferase</keyword>
<dbReference type="EMBL" id="JAMPKK010000005">
    <property type="protein sequence ID" value="MEP0863546.1"/>
    <property type="molecule type" value="Genomic_DNA"/>
</dbReference>
<dbReference type="Gene3D" id="3.40.50.150">
    <property type="entry name" value="Vaccinia Virus protein VP39"/>
    <property type="match status" value="1"/>
</dbReference>
<sequence length="272" mass="31425">MTEIKNVSGTAFIIAELRVEGSEENNPLYTDEIVKLFLNDETKKVAKEIVKTFPPAKDMVKIRTKYFDDVLSTQISLGYQQVVILGSGLDTRAVRKGTEKVVFFEIDNQNTLLLKEESLKQNKISANVKYIPGDYVKDDLIALLAKNNFDFNLPTYFLWEGNITYLTKDEIIFVLKQIRDNVKNFKLSLDYFTEGVILRTTGYQEINDYRDELEKMGAPWLTGFENIDNFAEELNLKVSENFSTADLYKRYRPHSSLESNIFNFYFVCTLEG</sequence>
<evidence type="ECO:0000256" key="3">
    <source>
        <dbReference type="ARBA" id="ARBA00022679"/>
    </source>
</evidence>
<dbReference type="InterPro" id="IPR007213">
    <property type="entry name" value="Ppm1/Ppm2/Tcmp"/>
</dbReference>
<name>A0ABV0JJD4_9CYAN</name>
<organism evidence="5 6">
    <name type="scientific">Funiculus sociatus GB2-A5</name>
    <dbReference type="NCBI Taxonomy" id="2933946"/>
    <lineage>
        <taxon>Bacteria</taxon>
        <taxon>Bacillati</taxon>
        <taxon>Cyanobacteriota</taxon>
        <taxon>Cyanophyceae</taxon>
        <taxon>Coleofasciculales</taxon>
        <taxon>Coleofasciculaceae</taxon>
        <taxon>Funiculus</taxon>
    </lineage>
</organism>
<evidence type="ECO:0000313" key="6">
    <source>
        <dbReference type="Proteomes" id="UP001442494"/>
    </source>
</evidence>
<keyword evidence="3 5" id="KW-0808">Transferase</keyword>
<accession>A0ABV0JJD4</accession>
<dbReference type="InterPro" id="IPR011610">
    <property type="entry name" value="SAM_mthyl_Trfase_ML2640-like"/>
</dbReference>
<comment type="similarity">
    <text evidence="1 4">Belongs to the UPF0677 family.</text>
</comment>
<protein>
    <recommendedName>
        <fullName evidence="4">S-adenosyl-L-methionine-dependent methyltransferase</fullName>
        <ecNumber evidence="4">2.1.1.-</ecNumber>
    </recommendedName>
</protein>